<accession>A0A5S5APL9</accession>
<evidence type="ECO:0000313" key="2">
    <source>
        <dbReference type="Proteomes" id="UP000322294"/>
    </source>
</evidence>
<proteinExistence type="predicted"/>
<keyword evidence="2" id="KW-1185">Reference proteome</keyword>
<protein>
    <recommendedName>
        <fullName evidence="3">TusA-related sulfurtransferase</fullName>
    </recommendedName>
</protein>
<sequence>MAEIYINLGQEINDYDINAFRRRLKSVNPGEEVIIRIEAADAHQADRIVDELRNHGFDYQPHGGHAGEYFLTARKKG</sequence>
<dbReference type="EMBL" id="VNHO01000016">
    <property type="protein sequence ID" value="TYP53258.1"/>
    <property type="molecule type" value="Genomic_DNA"/>
</dbReference>
<evidence type="ECO:0008006" key="3">
    <source>
        <dbReference type="Google" id="ProtNLM"/>
    </source>
</evidence>
<comment type="caution">
    <text evidence="1">The sequence shown here is derived from an EMBL/GenBank/DDBJ whole genome shotgun (WGS) entry which is preliminary data.</text>
</comment>
<gene>
    <name evidence="1" type="ORF">LZ11_01609</name>
</gene>
<name>A0A5S5APL9_9FIRM</name>
<dbReference type="Proteomes" id="UP000322294">
    <property type="component" value="Unassembled WGS sequence"/>
</dbReference>
<reference evidence="1 2" key="1">
    <citation type="submission" date="2019-07" db="EMBL/GenBank/DDBJ databases">
        <title>Genomic Encyclopedia of Type Strains, Phase I: the one thousand microbial genomes (KMG-I) project.</title>
        <authorList>
            <person name="Kyrpides N."/>
        </authorList>
    </citation>
    <scope>NUCLEOTIDE SEQUENCE [LARGE SCALE GENOMIC DNA]</scope>
    <source>
        <strain evidence="1 2">DSM 16647</strain>
    </source>
</reference>
<dbReference type="OrthoDB" id="1725415at2"/>
<evidence type="ECO:0000313" key="1">
    <source>
        <dbReference type="EMBL" id="TYP53258.1"/>
    </source>
</evidence>
<organism evidence="1 2">
    <name type="scientific">Thermosediminibacter litoriperuensis</name>
    <dbReference type="NCBI Taxonomy" id="291989"/>
    <lineage>
        <taxon>Bacteria</taxon>
        <taxon>Bacillati</taxon>
        <taxon>Bacillota</taxon>
        <taxon>Clostridia</taxon>
        <taxon>Thermosediminibacterales</taxon>
        <taxon>Thermosediminibacteraceae</taxon>
        <taxon>Thermosediminibacter</taxon>
    </lineage>
</organism>
<dbReference type="RefSeq" id="WP_148867352.1">
    <property type="nucleotide sequence ID" value="NZ_VNHO01000016.1"/>
</dbReference>
<dbReference type="AlphaFoldDB" id="A0A5S5APL9"/>